<name>A0A537L0J2_9BACT</name>
<evidence type="ECO:0000313" key="3">
    <source>
        <dbReference type="EMBL" id="TMJ01506.1"/>
    </source>
</evidence>
<proteinExistence type="predicted"/>
<feature type="compositionally biased region" description="Pro residues" evidence="1">
    <location>
        <begin position="100"/>
        <end position="110"/>
    </location>
</feature>
<dbReference type="AlphaFoldDB" id="A0A537L0J2"/>
<organism evidence="3 4">
    <name type="scientific">Candidatus Segetimicrobium genomatis</name>
    <dbReference type="NCBI Taxonomy" id="2569760"/>
    <lineage>
        <taxon>Bacteria</taxon>
        <taxon>Bacillati</taxon>
        <taxon>Candidatus Sysuimicrobiota</taxon>
        <taxon>Candidatus Sysuimicrobiia</taxon>
        <taxon>Candidatus Sysuimicrobiales</taxon>
        <taxon>Candidatus Segetimicrobiaceae</taxon>
        <taxon>Candidatus Segetimicrobium</taxon>
    </lineage>
</organism>
<gene>
    <name evidence="3" type="ORF">E6H01_07895</name>
</gene>
<feature type="transmembrane region" description="Helical" evidence="2">
    <location>
        <begin position="20"/>
        <end position="43"/>
    </location>
</feature>
<keyword evidence="2" id="KW-0472">Membrane</keyword>
<evidence type="ECO:0000256" key="1">
    <source>
        <dbReference type="SAM" id="MobiDB-lite"/>
    </source>
</evidence>
<comment type="caution">
    <text evidence="3">The sequence shown here is derived from an EMBL/GenBank/DDBJ whole genome shotgun (WGS) entry which is preliminary data.</text>
</comment>
<evidence type="ECO:0000256" key="2">
    <source>
        <dbReference type="SAM" id="Phobius"/>
    </source>
</evidence>
<keyword evidence="2" id="KW-0812">Transmembrane</keyword>
<reference evidence="3 4" key="1">
    <citation type="journal article" date="2019" name="Nat. Microbiol.">
        <title>Mediterranean grassland soil C-N compound turnover is dependent on rainfall and depth, and is mediated by genomically divergent microorganisms.</title>
        <authorList>
            <person name="Diamond S."/>
            <person name="Andeer P.F."/>
            <person name="Li Z."/>
            <person name="Crits-Christoph A."/>
            <person name="Burstein D."/>
            <person name="Anantharaman K."/>
            <person name="Lane K.R."/>
            <person name="Thomas B.C."/>
            <person name="Pan C."/>
            <person name="Northen T.R."/>
            <person name="Banfield J.F."/>
        </authorList>
    </citation>
    <scope>NUCLEOTIDE SEQUENCE [LARGE SCALE GENOMIC DNA]</scope>
    <source>
        <strain evidence="3">NP_4</strain>
    </source>
</reference>
<dbReference type="Proteomes" id="UP000319353">
    <property type="component" value="Unassembled WGS sequence"/>
</dbReference>
<keyword evidence="2" id="KW-1133">Transmembrane helix</keyword>
<dbReference type="EMBL" id="VBAL01000098">
    <property type="protein sequence ID" value="TMJ01506.1"/>
    <property type="molecule type" value="Genomic_DNA"/>
</dbReference>
<sequence>MARVSALIARIRELLQKNRIARYGLLILVVVVAGYLVAGRLFGGRGATQPATRQPIPAPSATRAPRPGAPAPAPGATPAPVPAAPGAPGTTAAPKTSVVPPGPTGRPDPFIPLIVATPPGQAPPPGSMPPPPFPVPGQLPPPPLPGQVPGVPGGPVAVTGIVGNSKAVAVVVIGGRTEIVTPGDQIGDLRVLRIDSTRRTVTFLQAGRRFDVALGGE</sequence>
<feature type="region of interest" description="Disordered" evidence="1">
    <location>
        <begin position="44"/>
        <end position="133"/>
    </location>
</feature>
<accession>A0A537L0J2</accession>
<feature type="compositionally biased region" description="Pro residues" evidence="1">
    <location>
        <begin position="67"/>
        <end position="85"/>
    </location>
</feature>
<feature type="compositionally biased region" description="Pro residues" evidence="1">
    <location>
        <begin position="120"/>
        <end position="133"/>
    </location>
</feature>
<protein>
    <submittedName>
        <fullName evidence="3">Uncharacterized protein</fullName>
    </submittedName>
</protein>
<evidence type="ECO:0000313" key="4">
    <source>
        <dbReference type="Proteomes" id="UP000319353"/>
    </source>
</evidence>